<dbReference type="EMBL" id="JACGCM010002352">
    <property type="protein sequence ID" value="KAF6140773.1"/>
    <property type="molecule type" value="Genomic_DNA"/>
</dbReference>
<keyword evidence="1" id="KW-1133">Transmembrane helix</keyword>
<keyword evidence="1" id="KW-0812">Transmembrane</keyword>
<keyword evidence="1" id="KW-0472">Membrane</keyword>
<name>A0A7J7LDR8_9MAGN</name>
<keyword evidence="3" id="KW-1185">Reference proteome</keyword>
<proteinExistence type="predicted"/>
<evidence type="ECO:0000313" key="3">
    <source>
        <dbReference type="Proteomes" id="UP000541444"/>
    </source>
</evidence>
<comment type="caution">
    <text evidence="2">The sequence shown here is derived from an EMBL/GenBank/DDBJ whole genome shotgun (WGS) entry which is preliminary data.</text>
</comment>
<feature type="transmembrane region" description="Helical" evidence="1">
    <location>
        <begin position="109"/>
        <end position="129"/>
    </location>
</feature>
<dbReference type="InterPro" id="IPR036322">
    <property type="entry name" value="WD40_repeat_dom_sf"/>
</dbReference>
<dbReference type="Gene3D" id="2.130.10.10">
    <property type="entry name" value="YVTN repeat-like/Quinoprotein amine dehydrogenase"/>
    <property type="match status" value="1"/>
</dbReference>
<dbReference type="SUPFAM" id="SSF50978">
    <property type="entry name" value="WD40 repeat-like"/>
    <property type="match status" value="1"/>
</dbReference>
<evidence type="ECO:0000256" key="1">
    <source>
        <dbReference type="SAM" id="Phobius"/>
    </source>
</evidence>
<organism evidence="2 3">
    <name type="scientific">Kingdonia uniflora</name>
    <dbReference type="NCBI Taxonomy" id="39325"/>
    <lineage>
        <taxon>Eukaryota</taxon>
        <taxon>Viridiplantae</taxon>
        <taxon>Streptophyta</taxon>
        <taxon>Embryophyta</taxon>
        <taxon>Tracheophyta</taxon>
        <taxon>Spermatophyta</taxon>
        <taxon>Magnoliopsida</taxon>
        <taxon>Ranunculales</taxon>
        <taxon>Circaeasteraceae</taxon>
        <taxon>Kingdonia</taxon>
    </lineage>
</organism>
<reference evidence="2 3" key="1">
    <citation type="journal article" date="2020" name="IScience">
        <title>Genome Sequencing of the Endangered Kingdonia uniflora (Circaeasteraceae, Ranunculales) Reveals Potential Mechanisms of Evolutionary Specialization.</title>
        <authorList>
            <person name="Sun Y."/>
            <person name="Deng T."/>
            <person name="Zhang A."/>
            <person name="Moore M.J."/>
            <person name="Landis J.B."/>
            <person name="Lin N."/>
            <person name="Zhang H."/>
            <person name="Zhang X."/>
            <person name="Huang J."/>
            <person name="Zhang X."/>
            <person name="Sun H."/>
            <person name="Wang H."/>
        </authorList>
    </citation>
    <scope>NUCLEOTIDE SEQUENCE [LARGE SCALE GENOMIC DNA]</scope>
    <source>
        <strain evidence="2">TB1705</strain>
        <tissue evidence="2">Leaf</tissue>
    </source>
</reference>
<evidence type="ECO:0000313" key="2">
    <source>
        <dbReference type="EMBL" id="KAF6140773.1"/>
    </source>
</evidence>
<accession>A0A7J7LDR8</accession>
<protein>
    <submittedName>
        <fullName evidence="2">Uncharacterized protein</fullName>
    </submittedName>
</protein>
<gene>
    <name evidence="2" type="ORF">GIB67_035200</name>
</gene>
<dbReference type="Proteomes" id="UP000541444">
    <property type="component" value="Unassembled WGS sequence"/>
</dbReference>
<sequence>MRCWACQIGLVDPGQLLLTVGSAGVILITRFLADWVTDELDSASGLGLGFVKYQFVLYSARMHAGPVTCLALTEDQLILSGSSLGSITIACLSSDQQIASLKSTGSTGYLYLFALLQMMNNHMMIAILIS</sequence>
<dbReference type="InterPro" id="IPR015943">
    <property type="entry name" value="WD40/YVTN_repeat-like_dom_sf"/>
</dbReference>
<dbReference type="AlphaFoldDB" id="A0A7J7LDR8"/>